<dbReference type="InterPro" id="IPR032675">
    <property type="entry name" value="LRR_dom_sf"/>
</dbReference>
<dbReference type="InterPro" id="IPR045081">
    <property type="entry name" value="AN32"/>
</dbReference>
<dbReference type="PROSITE" id="PS51450">
    <property type="entry name" value="LRR"/>
    <property type="match status" value="2"/>
</dbReference>
<dbReference type="GO" id="GO:0005634">
    <property type="term" value="C:nucleus"/>
    <property type="evidence" value="ECO:0007669"/>
    <property type="project" value="TreeGrafter"/>
</dbReference>
<dbReference type="FunFam" id="3.80.10.10:FF:000131">
    <property type="entry name" value="acidic leucine-rich nuclear phosphoprotein 32-related protein-like"/>
    <property type="match status" value="1"/>
</dbReference>
<feature type="region of interest" description="Disordered" evidence="4">
    <location>
        <begin position="160"/>
        <end position="232"/>
    </location>
</feature>
<dbReference type="SUPFAM" id="SSF52058">
    <property type="entry name" value="L domain-like"/>
    <property type="match status" value="1"/>
</dbReference>
<feature type="compositionally biased region" description="Acidic residues" evidence="4">
    <location>
        <begin position="160"/>
        <end position="180"/>
    </location>
</feature>
<sequence>MPSMLEKYTVELRERDPATVDTLFLDNSDDGQIGGINDQLTNLAMLSMVKCGLTTLSGFPHLPALTYLDLSDNQLGDAAGFDVLVKNAPELERLTLNNNKLSLDNLRQLKMLPKLSELELTSNPALGLLAEYRDKVFDMIPSLKILDGCDVEGVEVEEDFAGEGDGAEGEESGEDSEGEDGPGLSYLNKSQFSDDETDDYVPEENGEARGTKRSASEEAGDDEPEAKKAAEE</sequence>
<dbReference type="InterPro" id="IPR001611">
    <property type="entry name" value="Leu-rich_rpt"/>
</dbReference>
<feature type="domain" description="U2A'/phosphoprotein 32 family A C-terminal" evidence="5">
    <location>
        <begin position="129"/>
        <end position="147"/>
    </location>
</feature>
<comment type="caution">
    <text evidence="6">The sequence shown here is derived from an EMBL/GenBank/DDBJ whole genome shotgun (WGS) entry which is preliminary data.</text>
</comment>
<evidence type="ECO:0000313" key="6">
    <source>
        <dbReference type="EMBL" id="PIC54644.1"/>
    </source>
</evidence>
<comment type="similarity">
    <text evidence="3">Belongs to the ANP32 family.</text>
</comment>
<dbReference type="Gene3D" id="3.80.10.10">
    <property type="entry name" value="Ribonuclease Inhibitor"/>
    <property type="match status" value="1"/>
</dbReference>
<evidence type="ECO:0000256" key="1">
    <source>
        <dbReference type="ARBA" id="ARBA00022614"/>
    </source>
</evidence>
<dbReference type="AlphaFoldDB" id="A0A2G5VS77"/>
<evidence type="ECO:0000256" key="4">
    <source>
        <dbReference type="SAM" id="MobiDB-lite"/>
    </source>
</evidence>
<dbReference type="Proteomes" id="UP000230233">
    <property type="component" value="Chromosome I"/>
</dbReference>
<dbReference type="PANTHER" id="PTHR11375:SF0">
    <property type="entry name" value="ACIDIC LEUCINE-RICH NUCLEAR PHOSPHOPROTEIN 32 FAMILY MEMBER A"/>
    <property type="match status" value="1"/>
</dbReference>
<organism evidence="6 7">
    <name type="scientific">Caenorhabditis nigoni</name>
    <dbReference type="NCBI Taxonomy" id="1611254"/>
    <lineage>
        <taxon>Eukaryota</taxon>
        <taxon>Metazoa</taxon>
        <taxon>Ecdysozoa</taxon>
        <taxon>Nematoda</taxon>
        <taxon>Chromadorea</taxon>
        <taxon>Rhabditida</taxon>
        <taxon>Rhabditina</taxon>
        <taxon>Rhabditomorpha</taxon>
        <taxon>Rhabditoidea</taxon>
        <taxon>Rhabditidae</taxon>
        <taxon>Peloderinae</taxon>
        <taxon>Caenorhabditis</taxon>
    </lineage>
</organism>
<dbReference type="GO" id="GO:0042393">
    <property type="term" value="F:histone binding"/>
    <property type="evidence" value="ECO:0007669"/>
    <property type="project" value="TreeGrafter"/>
</dbReference>
<dbReference type="OrthoDB" id="2160613at2759"/>
<name>A0A2G5VS77_9PELO</name>
<gene>
    <name evidence="6" type="primary">Cnig_chr_I.g3811</name>
    <name evidence="6" type="ORF">B9Z55_003811</name>
</gene>
<proteinExistence type="inferred from homology"/>
<feature type="compositionally biased region" description="Basic and acidic residues" evidence="4">
    <location>
        <begin position="206"/>
        <end position="216"/>
    </location>
</feature>
<dbReference type="STRING" id="1611254.A0A2G5VS77"/>
<reference evidence="7" key="1">
    <citation type="submission" date="2017-10" db="EMBL/GenBank/DDBJ databases">
        <title>Rapid genome shrinkage in a self-fertile nematode reveals novel sperm competition proteins.</title>
        <authorList>
            <person name="Yin D."/>
            <person name="Schwarz E.M."/>
            <person name="Thomas C.G."/>
            <person name="Felde R.L."/>
            <person name="Korf I.F."/>
            <person name="Cutter A.D."/>
            <person name="Schartner C.M."/>
            <person name="Ralston E.J."/>
            <person name="Meyer B.J."/>
            <person name="Haag E.S."/>
        </authorList>
    </citation>
    <scope>NUCLEOTIDE SEQUENCE [LARGE SCALE GENOMIC DNA]</scope>
    <source>
        <strain evidence="7">JU1422</strain>
    </source>
</reference>
<keyword evidence="7" id="KW-1185">Reference proteome</keyword>
<protein>
    <recommendedName>
        <fullName evidence="5">U2A'/phosphoprotein 32 family A C-terminal domain-containing protein</fullName>
    </recommendedName>
</protein>
<dbReference type="PANTHER" id="PTHR11375">
    <property type="entry name" value="ACIDIC LEUCINE-RICH NUCLEAR PHOSPHOPROTEIN 32"/>
    <property type="match status" value="1"/>
</dbReference>
<evidence type="ECO:0000256" key="3">
    <source>
        <dbReference type="ARBA" id="ARBA00025777"/>
    </source>
</evidence>
<evidence type="ECO:0000259" key="5">
    <source>
        <dbReference type="SMART" id="SM00446"/>
    </source>
</evidence>
<keyword evidence="2" id="KW-0677">Repeat</keyword>
<keyword evidence="1" id="KW-0433">Leucine-rich repeat</keyword>
<accession>A0A2G5VS77</accession>
<dbReference type="InterPro" id="IPR003603">
    <property type="entry name" value="U2A'_phosphoprotein32A_C"/>
</dbReference>
<evidence type="ECO:0000256" key="2">
    <source>
        <dbReference type="ARBA" id="ARBA00022737"/>
    </source>
</evidence>
<dbReference type="Pfam" id="PF14580">
    <property type="entry name" value="LRR_9"/>
    <property type="match status" value="1"/>
</dbReference>
<evidence type="ECO:0000313" key="7">
    <source>
        <dbReference type="Proteomes" id="UP000230233"/>
    </source>
</evidence>
<feature type="compositionally biased region" description="Acidic residues" evidence="4">
    <location>
        <begin position="193"/>
        <end position="205"/>
    </location>
</feature>
<dbReference type="EMBL" id="PDUG01000001">
    <property type="protein sequence ID" value="PIC54644.1"/>
    <property type="molecule type" value="Genomic_DNA"/>
</dbReference>
<dbReference type="SMART" id="SM00446">
    <property type="entry name" value="LRRcap"/>
    <property type="match status" value="1"/>
</dbReference>